<sequence length="148" mass="17572">MKKCLFFLMLFPALCLSQIKQVEDVKPELIGKVGPKKAPHVGLYKYEDLYYFEYNDVKFTHIDSFKKISFLNEDNALDTLYKLIKENLENPPKEDIKLEFPNNYVWLEFTKNMGIVSVRFYDKNRKTGIEGLTIWMTKKQIDRLFGKK</sequence>
<evidence type="ECO:0000313" key="1">
    <source>
        <dbReference type="EMBL" id="PSG89136.1"/>
    </source>
</evidence>
<comment type="caution">
    <text evidence="1">The sequence shown here is derived from an EMBL/GenBank/DDBJ whole genome shotgun (WGS) entry which is preliminary data.</text>
</comment>
<reference evidence="1 2" key="1">
    <citation type="submission" date="2018-03" db="EMBL/GenBank/DDBJ databases">
        <title>Mesoflavibacter sp. HG37 and Mesoflavibacter sp. HG96 sp.nov., two marine bacteria isolated from seawater of Western Pacific Ocean.</title>
        <authorList>
            <person name="Cheng H."/>
            <person name="Wu Y.-H."/>
            <person name="Guo L.-L."/>
            <person name="Xu X.-W."/>
        </authorList>
    </citation>
    <scope>NUCLEOTIDE SEQUENCE [LARGE SCALE GENOMIC DNA]</scope>
    <source>
        <strain evidence="1 2">KCTC 42117</strain>
    </source>
</reference>
<name>A0A2T1NAG9_9FLAO</name>
<dbReference type="RefSeq" id="WP_106679125.1">
    <property type="nucleotide sequence ID" value="NZ_JACHWV010000003.1"/>
</dbReference>
<dbReference type="Proteomes" id="UP000238430">
    <property type="component" value="Unassembled WGS sequence"/>
</dbReference>
<evidence type="ECO:0000313" key="2">
    <source>
        <dbReference type="Proteomes" id="UP000238430"/>
    </source>
</evidence>
<dbReference type="EMBL" id="PXOT01000024">
    <property type="protein sequence ID" value="PSG89136.1"/>
    <property type="molecule type" value="Genomic_DNA"/>
</dbReference>
<keyword evidence="2" id="KW-1185">Reference proteome</keyword>
<organism evidence="1 2">
    <name type="scientific">Mesoflavibacter zeaxanthinifaciens subsp. sabulilitoris</name>
    <dbReference type="NCBI Taxonomy" id="1520893"/>
    <lineage>
        <taxon>Bacteria</taxon>
        <taxon>Pseudomonadati</taxon>
        <taxon>Bacteroidota</taxon>
        <taxon>Flavobacteriia</taxon>
        <taxon>Flavobacteriales</taxon>
        <taxon>Flavobacteriaceae</taxon>
        <taxon>Mesoflavibacter</taxon>
    </lineage>
</organism>
<protein>
    <submittedName>
        <fullName evidence="1">Uncharacterized protein</fullName>
    </submittedName>
</protein>
<proteinExistence type="predicted"/>
<accession>A0A2T1NAG9</accession>
<gene>
    <name evidence="1" type="ORF">C7H61_09265</name>
</gene>
<dbReference type="OrthoDB" id="1248654at2"/>
<dbReference type="AlphaFoldDB" id="A0A2T1NAG9"/>